<keyword evidence="6" id="KW-1185">Reference proteome</keyword>
<dbReference type="SUPFAM" id="SSF46785">
    <property type="entry name" value="Winged helix' DNA-binding domain"/>
    <property type="match status" value="1"/>
</dbReference>
<keyword evidence="3" id="KW-0804">Transcription</keyword>
<dbReference type="EMBL" id="JBHSJJ010000010">
    <property type="protein sequence ID" value="MFC4873480.1"/>
    <property type="molecule type" value="Genomic_DNA"/>
</dbReference>
<keyword evidence="1" id="KW-0805">Transcription regulation</keyword>
<evidence type="ECO:0000313" key="5">
    <source>
        <dbReference type="EMBL" id="MFC4873480.1"/>
    </source>
</evidence>
<name>A0ABV9T424_9BACT</name>
<accession>A0ABV9T424</accession>
<keyword evidence="2" id="KW-0238">DNA-binding</keyword>
<dbReference type="InterPro" id="IPR036390">
    <property type="entry name" value="WH_DNA-bd_sf"/>
</dbReference>
<evidence type="ECO:0000256" key="2">
    <source>
        <dbReference type="ARBA" id="ARBA00023125"/>
    </source>
</evidence>
<dbReference type="Pfam" id="PF01638">
    <property type="entry name" value="HxlR"/>
    <property type="match status" value="1"/>
</dbReference>
<reference evidence="6" key="1">
    <citation type="journal article" date="2019" name="Int. J. Syst. Evol. Microbiol.">
        <title>The Global Catalogue of Microorganisms (GCM) 10K type strain sequencing project: providing services to taxonomists for standard genome sequencing and annotation.</title>
        <authorList>
            <consortium name="The Broad Institute Genomics Platform"/>
            <consortium name="The Broad Institute Genome Sequencing Center for Infectious Disease"/>
            <person name="Wu L."/>
            <person name="Ma J."/>
        </authorList>
    </citation>
    <scope>NUCLEOTIDE SEQUENCE [LARGE SCALE GENOMIC DNA]</scope>
    <source>
        <strain evidence="6">CGMCC 4.7466</strain>
    </source>
</reference>
<evidence type="ECO:0000259" key="4">
    <source>
        <dbReference type="PROSITE" id="PS51118"/>
    </source>
</evidence>
<dbReference type="PROSITE" id="PS51118">
    <property type="entry name" value="HTH_HXLR"/>
    <property type="match status" value="1"/>
</dbReference>
<dbReference type="Gene3D" id="1.10.10.10">
    <property type="entry name" value="Winged helix-like DNA-binding domain superfamily/Winged helix DNA-binding domain"/>
    <property type="match status" value="1"/>
</dbReference>
<dbReference type="RefSeq" id="WP_377066375.1">
    <property type="nucleotide sequence ID" value="NZ_JBHSJJ010000010.1"/>
</dbReference>
<evidence type="ECO:0000256" key="3">
    <source>
        <dbReference type="ARBA" id="ARBA00023163"/>
    </source>
</evidence>
<gene>
    <name evidence="5" type="ORF">ACFPFU_17390</name>
</gene>
<organism evidence="5 6">
    <name type="scientific">Negadavirga shengliensis</name>
    <dbReference type="NCBI Taxonomy" id="1389218"/>
    <lineage>
        <taxon>Bacteria</taxon>
        <taxon>Pseudomonadati</taxon>
        <taxon>Bacteroidota</taxon>
        <taxon>Cytophagia</taxon>
        <taxon>Cytophagales</taxon>
        <taxon>Cyclobacteriaceae</taxon>
        <taxon>Negadavirga</taxon>
    </lineage>
</organism>
<sequence length="128" mass="14963">MDQQETRDHHCEEMAEKTPETCARMMLPVKDALEVLSGKWKLPIIVSLTLGTKRFRQIARDIGGITDKMLSKELKELEEHQLIKRTVHDTFPPKVEYEITEHGESLSDMIKELREWGLKHRERIMGNP</sequence>
<proteinExistence type="predicted"/>
<comment type="caution">
    <text evidence="5">The sequence shown here is derived from an EMBL/GenBank/DDBJ whole genome shotgun (WGS) entry which is preliminary data.</text>
</comment>
<dbReference type="InterPro" id="IPR036388">
    <property type="entry name" value="WH-like_DNA-bd_sf"/>
</dbReference>
<dbReference type="Proteomes" id="UP001595818">
    <property type="component" value="Unassembled WGS sequence"/>
</dbReference>
<evidence type="ECO:0000313" key="6">
    <source>
        <dbReference type="Proteomes" id="UP001595818"/>
    </source>
</evidence>
<dbReference type="PANTHER" id="PTHR33204">
    <property type="entry name" value="TRANSCRIPTIONAL REGULATOR, MARR FAMILY"/>
    <property type="match status" value="1"/>
</dbReference>
<evidence type="ECO:0000256" key="1">
    <source>
        <dbReference type="ARBA" id="ARBA00023015"/>
    </source>
</evidence>
<protein>
    <submittedName>
        <fullName evidence="5">Winged helix-turn-helix transcriptional regulator</fullName>
    </submittedName>
</protein>
<dbReference type="InterPro" id="IPR002577">
    <property type="entry name" value="HTH_HxlR"/>
</dbReference>
<dbReference type="PANTHER" id="PTHR33204:SF29">
    <property type="entry name" value="TRANSCRIPTIONAL REGULATOR"/>
    <property type="match status" value="1"/>
</dbReference>
<feature type="domain" description="HTH hxlR-type" evidence="4">
    <location>
        <begin position="22"/>
        <end position="125"/>
    </location>
</feature>